<evidence type="ECO:0008006" key="6">
    <source>
        <dbReference type="Google" id="ProtNLM"/>
    </source>
</evidence>
<dbReference type="InterPro" id="IPR052386">
    <property type="entry name" value="GPSM"/>
</dbReference>
<dbReference type="SUPFAM" id="SSF48452">
    <property type="entry name" value="TPR-like"/>
    <property type="match status" value="1"/>
</dbReference>
<feature type="transmembrane region" description="Helical" evidence="4">
    <location>
        <begin position="22"/>
        <end position="40"/>
    </location>
</feature>
<keyword evidence="3" id="KW-0677">Repeat</keyword>
<gene>
    <name evidence="5" type="ORF">HJG54_00955</name>
</gene>
<protein>
    <recommendedName>
        <fullName evidence="6">Tetratricopeptide repeat protein</fullName>
    </recommendedName>
</protein>
<evidence type="ECO:0000256" key="2">
    <source>
        <dbReference type="ARBA" id="ARBA00022490"/>
    </source>
</evidence>
<dbReference type="GO" id="GO:0005938">
    <property type="term" value="C:cell cortex"/>
    <property type="evidence" value="ECO:0007669"/>
    <property type="project" value="TreeGrafter"/>
</dbReference>
<keyword evidence="4" id="KW-0812">Transmembrane</keyword>
<sequence length="209" mass="22744">MPDDHSNSAQPKDGNQRNLKQIPILPVLSLCLSLASGFYWKSLLLIAQQQSRIEQVSQVCGELVAESASVSSLADCLTRLGLMYVDGQHHVEAIVLLRNALTLAKDTNDQALEGFVLCNLAYSYLALNQYSLASQLTEAGLAITRAIGDRGVQVHCLVSRGVIAVALNQTSAAIAFYLEALKLAQQLDDLGLQSQIRQYLKDAQDAQFQ</sequence>
<dbReference type="InterPro" id="IPR011990">
    <property type="entry name" value="TPR-like_helical_dom_sf"/>
</dbReference>
<dbReference type="SMART" id="SM00028">
    <property type="entry name" value="TPR"/>
    <property type="match status" value="3"/>
</dbReference>
<dbReference type="GO" id="GO:0001965">
    <property type="term" value="F:G-protein alpha-subunit binding"/>
    <property type="evidence" value="ECO:0007669"/>
    <property type="project" value="TreeGrafter"/>
</dbReference>
<keyword evidence="4" id="KW-0472">Membrane</keyword>
<organism evidence="5">
    <name type="scientific">Leptolyngbya sp. NK1-12</name>
    <dbReference type="NCBI Taxonomy" id="2547451"/>
    <lineage>
        <taxon>Bacteria</taxon>
        <taxon>Bacillati</taxon>
        <taxon>Cyanobacteriota</taxon>
        <taxon>Cyanophyceae</taxon>
        <taxon>Leptolyngbyales</taxon>
        <taxon>Leptolyngbyaceae</taxon>
        <taxon>Leptolyngbya group</taxon>
        <taxon>Leptolyngbya</taxon>
    </lineage>
</organism>
<evidence type="ECO:0000256" key="1">
    <source>
        <dbReference type="ARBA" id="ARBA00004496"/>
    </source>
</evidence>
<proteinExistence type="predicted"/>
<dbReference type="Pfam" id="PF13181">
    <property type="entry name" value="TPR_8"/>
    <property type="match status" value="1"/>
</dbReference>
<reference evidence="5" key="1">
    <citation type="submission" date="2020-05" db="EMBL/GenBank/DDBJ databases">
        <authorList>
            <person name="Zhu T."/>
            <person name="Keshari N."/>
            <person name="Lu X."/>
        </authorList>
    </citation>
    <scope>NUCLEOTIDE SEQUENCE</scope>
    <source>
        <strain evidence="5">NK1-12</strain>
    </source>
</reference>
<dbReference type="AlphaFoldDB" id="A0AA96W8A1"/>
<evidence type="ECO:0000256" key="3">
    <source>
        <dbReference type="ARBA" id="ARBA00022737"/>
    </source>
</evidence>
<evidence type="ECO:0000256" key="4">
    <source>
        <dbReference type="SAM" id="Phobius"/>
    </source>
</evidence>
<dbReference type="Gene3D" id="1.25.40.10">
    <property type="entry name" value="Tetratricopeptide repeat domain"/>
    <property type="match status" value="1"/>
</dbReference>
<accession>A0AA96W8A1</accession>
<name>A0AA96W8A1_9CYAN</name>
<dbReference type="PANTHER" id="PTHR45954:SF1">
    <property type="entry name" value="LD33695P"/>
    <property type="match status" value="1"/>
</dbReference>
<dbReference type="InterPro" id="IPR019734">
    <property type="entry name" value="TPR_rpt"/>
</dbReference>
<comment type="subcellular location">
    <subcellularLocation>
        <location evidence="1">Cytoplasm</location>
    </subcellularLocation>
</comment>
<keyword evidence="4" id="KW-1133">Transmembrane helix</keyword>
<evidence type="ECO:0000313" key="5">
    <source>
        <dbReference type="EMBL" id="WNZ21577.1"/>
    </source>
</evidence>
<dbReference type="PANTHER" id="PTHR45954">
    <property type="entry name" value="LD33695P"/>
    <property type="match status" value="1"/>
</dbReference>
<keyword evidence="2" id="KW-0963">Cytoplasm</keyword>
<dbReference type="GO" id="GO:0005092">
    <property type="term" value="F:GDP-dissociation inhibitor activity"/>
    <property type="evidence" value="ECO:0007669"/>
    <property type="project" value="TreeGrafter"/>
</dbReference>
<dbReference type="EMBL" id="CP053586">
    <property type="protein sequence ID" value="WNZ21577.1"/>
    <property type="molecule type" value="Genomic_DNA"/>
</dbReference>
<dbReference type="RefSeq" id="WP_316432829.1">
    <property type="nucleotide sequence ID" value="NZ_CP053586.1"/>
</dbReference>